<dbReference type="EMBL" id="QJNS01000436">
    <property type="protein sequence ID" value="RYO77729.1"/>
    <property type="molecule type" value="Genomic_DNA"/>
</dbReference>
<protein>
    <submittedName>
        <fullName evidence="2">Uncharacterized protein</fullName>
    </submittedName>
</protein>
<sequence length="145" mass="15885">MGLTAADASAAADVAIELFPKNSAWDNSHIGGFRFGAPYQTQRTDMRQNFMDSDYVQQTFGYLENAPQYPIFLMTVEYAEAFVDSYYEGPNAVACDAELQTWLDEVNSAAASPDGRARARRRHPHALRTSGSAGGHPYADKGNTP</sequence>
<comment type="caution">
    <text evidence="2">The sequence shown here is derived from an EMBL/GenBank/DDBJ whole genome shotgun (WGS) entry which is preliminary data.</text>
</comment>
<proteinExistence type="predicted"/>
<gene>
    <name evidence="2" type="ORF">DL762_009072</name>
</gene>
<organism evidence="2 3">
    <name type="scientific">Monosporascus cannonballus</name>
    <dbReference type="NCBI Taxonomy" id="155416"/>
    <lineage>
        <taxon>Eukaryota</taxon>
        <taxon>Fungi</taxon>
        <taxon>Dikarya</taxon>
        <taxon>Ascomycota</taxon>
        <taxon>Pezizomycotina</taxon>
        <taxon>Sordariomycetes</taxon>
        <taxon>Xylariomycetidae</taxon>
        <taxon>Xylariales</taxon>
        <taxon>Xylariales incertae sedis</taxon>
        <taxon>Monosporascus</taxon>
    </lineage>
</organism>
<evidence type="ECO:0000313" key="3">
    <source>
        <dbReference type="Proteomes" id="UP000294003"/>
    </source>
</evidence>
<reference evidence="2 3" key="1">
    <citation type="submission" date="2018-06" db="EMBL/GenBank/DDBJ databases">
        <title>Complete Genomes of Monosporascus.</title>
        <authorList>
            <person name="Robinson A.J."/>
            <person name="Natvig D.O."/>
        </authorList>
    </citation>
    <scope>NUCLEOTIDE SEQUENCE [LARGE SCALE GENOMIC DNA]</scope>
    <source>
        <strain evidence="2 3">CBS 609.92</strain>
    </source>
</reference>
<dbReference type="Gene3D" id="1.20.245.10">
    <property type="entry name" value="Lipoxygenase-1, Domain 5"/>
    <property type="match status" value="1"/>
</dbReference>
<accession>A0ABY0GXM1</accession>
<keyword evidence="3" id="KW-1185">Reference proteome</keyword>
<dbReference type="SUPFAM" id="SSF48484">
    <property type="entry name" value="Lipoxigenase"/>
    <property type="match status" value="1"/>
</dbReference>
<feature type="region of interest" description="Disordered" evidence="1">
    <location>
        <begin position="109"/>
        <end position="145"/>
    </location>
</feature>
<dbReference type="Proteomes" id="UP000294003">
    <property type="component" value="Unassembled WGS sequence"/>
</dbReference>
<evidence type="ECO:0000256" key="1">
    <source>
        <dbReference type="SAM" id="MobiDB-lite"/>
    </source>
</evidence>
<dbReference type="InterPro" id="IPR036226">
    <property type="entry name" value="LipOase_C_sf"/>
</dbReference>
<name>A0ABY0GXM1_9PEZI</name>
<evidence type="ECO:0000313" key="2">
    <source>
        <dbReference type="EMBL" id="RYO77729.1"/>
    </source>
</evidence>